<dbReference type="Proteomes" id="UP001208131">
    <property type="component" value="Unassembled WGS sequence"/>
</dbReference>
<dbReference type="AlphaFoldDB" id="A0AAE3LIG5"/>
<dbReference type="PANTHER" id="PTHR30636">
    <property type="entry name" value="UPF0701 PROTEIN YICC"/>
    <property type="match status" value="1"/>
</dbReference>
<dbReference type="Pfam" id="PF08340">
    <property type="entry name" value="YicC-like_C"/>
    <property type="match status" value="1"/>
</dbReference>
<dbReference type="InterPro" id="IPR013527">
    <property type="entry name" value="YicC-like_N"/>
</dbReference>
<evidence type="ECO:0000259" key="6">
    <source>
        <dbReference type="Pfam" id="PF03755"/>
    </source>
</evidence>
<name>A0AAE3LIG5_9FIRM</name>
<evidence type="ECO:0000313" key="8">
    <source>
        <dbReference type="EMBL" id="MCU6706485.1"/>
    </source>
</evidence>
<dbReference type="PANTHER" id="PTHR30636:SF3">
    <property type="entry name" value="UPF0701 PROTEIN YICC"/>
    <property type="match status" value="1"/>
</dbReference>
<feature type="domain" description="Endoribonuclease YicC-like C-terminal" evidence="7">
    <location>
        <begin position="173"/>
        <end position="292"/>
    </location>
</feature>
<evidence type="ECO:0000313" key="9">
    <source>
        <dbReference type="Proteomes" id="UP001208131"/>
    </source>
</evidence>
<evidence type="ECO:0000256" key="3">
    <source>
        <dbReference type="ARBA" id="ARBA00022759"/>
    </source>
</evidence>
<dbReference type="Pfam" id="PF03755">
    <property type="entry name" value="YicC-like_N"/>
    <property type="match status" value="1"/>
</dbReference>
<evidence type="ECO:0000256" key="1">
    <source>
        <dbReference type="ARBA" id="ARBA00001968"/>
    </source>
</evidence>
<keyword evidence="4" id="KW-0378">Hydrolase</keyword>
<dbReference type="EMBL" id="JAOQJZ010000012">
    <property type="protein sequence ID" value="MCU6706485.1"/>
    <property type="molecule type" value="Genomic_DNA"/>
</dbReference>
<comment type="caution">
    <text evidence="8">The sequence shown here is derived from an EMBL/GenBank/DDBJ whole genome shotgun (WGS) entry which is preliminary data.</text>
</comment>
<dbReference type="GO" id="GO:0004521">
    <property type="term" value="F:RNA endonuclease activity"/>
    <property type="evidence" value="ECO:0007669"/>
    <property type="project" value="InterPro"/>
</dbReference>
<proteinExistence type="inferred from homology"/>
<comment type="cofactor">
    <cofactor evidence="1">
        <name>a divalent metal cation</name>
        <dbReference type="ChEBI" id="CHEBI:60240"/>
    </cofactor>
</comment>
<evidence type="ECO:0000256" key="5">
    <source>
        <dbReference type="ARBA" id="ARBA00035648"/>
    </source>
</evidence>
<dbReference type="GO" id="GO:0016787">
    <property type="term" value="F:hydrolase activity"/>
    <property type="evidence" value="ECO:0007669"/>
    <property type="project" value="UniProtKB-KW"/>
</dbReference>
<dbReference type="InterPro" id="IPR013551">
    <property type="entry name" value="YicC-like_C"/>
</dbReference>
<sequence>MIKSMTGFGREHIVANGREIIVEIRSVNHRYYEFTSRTPRAYGYLDEKLKGFLKSGISRGKVEASVSIYNQEGTDAEIELNKAVAKGYLDALRGAADELDLDDDITLSHIMKLPDVFTVVKKTDDEEVIWNEVKDVAQVALDRFVQMRETEGAKMYDDISGRLDYIEETVGKIEDQSPSVTESYRERLYAKIKETLGDKDIDEQRILTEVAIFADKVAIDEETVRLRSHISQFRGLIKSDEPVGRKLDFLVQELNREVNTIGSKANDLTITKMVVDLKAEIEKIREQIQNIE</sequence>
<keyword evidence="3" id="KW-0255">Endonuclease</keyword>
<evidence type="ECO:0000256" key="4">
    <source>
        <dbReference type="ARBA" id="ARBA00022801"/>
    </source>
</evidence>
<dbReference type="InterPro" id="IPR005229">
    <property type="entry name" value="YicC/YloC-like"/>
</dbReference>
<gene>
    <name evidence="8" type="ORF">OCV57_11195</name>
</gene>
<reference evidence="8 9" key="1">
    <citation type="journal article" date="2021" name="ISME Commun">
        <title>Automated analysis of genomic sequences facilitates high-throughput and comprehensive description of bacteria.</title>
        <authorList>
            <person name="Hitch T.C.A."/>
        </authorList>
    </citation>
    <scope>NUCLEOTIDE SEQUENCE [LARGE SCALE GENOMIC DNA]</scope>
    <source>
        <strain evidence="8 9">Sanger_31</strain>
    </source>
</reference>
<protein>
    <submittedName>
        <fullName evidence="8">YicC family protein</fullName>
    </submittedName>
</protein>
<keyword evidence="9" id="KW-1185">Reference proteome</keyword>
<evidence type="ECO:0000256" key="2">
    <source>
        <dbReference type="ARBA" id="ARBA00022722"/>
    </source>
</evidence>
<dbReference type="NCBIfam" id="TIGR00255">
    <property type="entry name" value="YicC/YloC family endoribonuclease"/>
    <property type="match status" value="1"/>
</dbReference>
<keyword evidence="2" id="KW-0540">Nuclease</keyword>
<dbReference type="RefSeq" id="WP_267301631.1">
    <property type="nucleotide sequence ID" value="NZ_JAOQJZ010000012.1"/>
</dbReference>
<accession>A0AAE3LIG5</accession>
<evidence type="ECO:0000259" key="7">
    <source>
        <dbReference type="Pfam" id="PF08340"/>
    </source>
</evidence>
<comment type="similarity">
    <text evidence="5">Belongs to the YicC/YloC family.</text>
</comment>
<organism evidence="8 9">
    <name type="scientific">Hominimerdicola aceti</name>
    <dbReference type="NCBI Taxonomy" id="2981726"/>
    <lineage>
        <taxon>Bacteria</taxon>
        <taxon>Bacillati</taxon>
        <taxon>Bacillota</taxon>
        <taxon>Clostridia</taxon>
        <taxon>Eubacteriales</taxon>
        <taxon>Oscillospiraceae</taxon>
        <taxon>Hominimerdicola</taxon>
    </lineage>
</organism>
<feature type="domain" description="Endoribonuclease YicC-like N-terminal" evidence="6">
    <location>
        <begin position="2"/>
        <end position="155"/>
    </location>
</feature>